<dbReference type="EMBL" id="BOOZ01000082">
    <property type="protein sequence ID" value="GIJ13145.1"/>
    <property type="molecule type" value="Genomic_DNA"/>
</dbReference>
<keyword evidence="2" id="KW-1185">Reference proteome</keyword>
<dbReference type="RefSeq" id="WP_204015527.1">
    <property type="nucleotide sequence ID" value="NZ_BOOZ01000082.1"/>
</dbReference>
<organism evidence="1 2">
    <name type="scientific">Micromonospora andamanensis</name>
    <dbReference type="NCBI Taxonomy" id="1287068"/>
    <lineage>
        <taxon>Bacteria</taxon>
        <taxon>Bacillati</taxon>
        <taxon>Actinomycetota</taxon>
        <taxon>Actinomycetes</taxon>
        <taxon>Micromonosporales</taxon>
        <taxon>Micromonosporaceae</taxon>
        <taxon>Micromonospora</taxon>
    </lineage>
</organism>
<proteinExistence type="predicted"/>
<sequence length="96" mass="10450">MTGRDRHTGWCAGGHRCGLGEHRSDEIVVDIPGQARAVLVRVRTAAGRDHAEVRVRVALAPTELAARRQLVGLLDDMRQAVTRAAIAARPRPRRAA</sequence>
<accession>A0ABQ4I5H0</accession>
<evidence type="ECO:0000313" key="2">
    <source>
        <dbReference type="Proteomes" id="UP000647017"/>
    </source>
</evidence>
<evidence type="ECO:0000313" key="1">
    <source>
        <dbReference type="EMBL" id="GIJ13145.1"/>
    </source>
</evidence>
<dbReference type="Proteomes" id="UP000647017">
    <property type="component" value="Unassembled WGS sequence"/>
</dbReference>
<comment type="caution">
    <text evidence="1">The sequence shown here is derived from an EMBL/GenBank/DDBJ whole genome shotgun (WGS) entry which is preliminary data.</text>
</comment>
<gene>
    <name evidence="1" type="ORF">Van01_63590</name>
</gene>
<reference evidence="1 2" key="1">
    <citation type="submission" date="2021-01" db="EMBL/GenBank/DDBJ databases">
        <title>Whole genome shotgun sequence of Verrucosispora andamanensis NBRC 109075.</title>
        <authorList>
            <person name="Komaki H."/>
            <person name="Tamura T."/>
        </authorList>
    </citation>
    <scope>NUCLEOTIDE SEQUENCE [LARGE SCALE GENOMIC DNA]</scope>
    <source>
        <strain evidence="1 2">NBRC 109075</strain>
    </source>
</reference>
<protein>
    <submittedName>
        <fullName evidence="1">Uncharacterized protein</fullName>
    </submittedName>
</protein>
<name>A0ABQ4I5H0_9ACTN</name>